<gene>
    <name evidence="2" type="ORF">SPHA_31995</name>
</gene>
<dbReference type="Proteomes" id="UP000597762">
    <property type="component" value="Unassembled WGS sequence"/>
</dbReference>
<sequence length="233" mass="26646">MGGVSFFKYYFFFRCSSFVIVLSQSISSSFLLSPPLFNFCPSFSSVCFVLARLRLLCSSSYVIALIRLSGILFISLSFGLAHFHSLLALFHFSFFWLDSLLFSFLPSFSTSFRCRLFPLYVPPRFCFFFSCSTSIIFIVLCSILFSIHSSFSLFAPSSFPSFSNLLVVRVKDKIESPITFPTRRFLLLFAICSAIINTTSACLKPLHRHLRNFIILLPFQLLPLPSLCFMYVH</sequence>
<accession>A0A812CC05</accession>
<keyword evidence="3" id="KW-1185">Reference proteome</keyword>
<feature type="transmembrane region" description="Helical" evidence="1">
    <location>
        <begin position="86"/>
        <end position="105"/>
    </location>
</feature>
<feature type="transmembrane region" description="Helical" evidence="1">
    <location>
        <begin position="125"/>
        <end position="147"/>
    </location>
</feature>
<keyword evidence="1" id="KW-1133">Transmembrane helix</keyword>
<keyword evidence="1" id="KW-0472">Membrane</keyword>
<feature type="transmembrane region" description="Helical" evidence="1">
    <location>
        <begin position="60"/>
        <end position="80"/>
    </location>
</feature>
<evidence type="ECO:0000313" key="3">
    <source>
        <dbReference type="Proteomes" id="UP000597762"/>
    </source>
</evidence>
<evidence type="ECO:0000256" key="1">
    <source>
        <dbReference type="SAM" id="Phobius"/>
    </source>
</evidence>
<protein>
    <submittedName>
        <fullName evidence="2">Uncharacterized protein</fullName>
    </submittedName>
</protein>
<evidence type="ECO:0000313" key="2">
    <source>
        <dbReference type="EMBL" id="CAE1260073.1"/>
    </source>
</evidence>
<feature type="transmembrane region" description="Helical" evidence="1">
    <location>
        <begin position="213"/>
        <end position="232"/>
    </location>
</feature>
<keyword evidence="1" id="KW-0812">Transmembrane</keyword>
<name>A0A812CC05_ACAPH</name>
<feature type="transmembrane region" description="Helical" evidence="1">
    <location>
        <begin position="12"/>
        <end position="30"/>
    </location>
</feature>
<organism evidence="2 3">
    <name type="scientific">Acanthosepion pharaonis</name>
    <name type="common">Pharaoh cuttlefish</name>
    <name type="synonym">Sepia pharaonis</name>
    <dbReference type="NCBI Taxonomy" id="158019"/>
    <lineage>
        <taxon>Eukaryota</taxon>
        <taxon>Metazoa</taxon>
        <taxon>Spiralia</taxon>
        <taxon>Lophotrochozoa</taxon>
        <taxon>Mollusca</taxon>
        <taxon>Cephalopoda</taxon>
        <taxon>Coleoidea</taxon>
        <taxon>Decapodiformes</taxon>
        <taxon>Sepiida</taxon>
        <taxon>Sepiina</taxon>
        <taxon>Sepiidae</taxon>
        <taxon>Acanthosepion</taxon>
    </lineage>
</organism>
<dbReference type="AlphaFoldDB" id="A0A812CC05"/>
<proteinExistence type="predicted"/>
<dbReference type="EMBL" id="CAHIKZ030001328">
    <property type="protein sequence ID" value="CAE1260073.1"/>
    <property type="molecule type" value="Genomic_DNA"/>
</dbReference>
<comment type="caution">
    <text evidence="2">The sequence shown here is derived from an EMBL/GenBank/DDBJ whole genome shotgun (WGS) entry which is preliminary data.</text>
</comment>
<feature type="transmembrane region" description="Helical" evidence="1">
    <location>
        <begin position="185"/>
        <end position="206"/>
    </location>
</feature>
<reference evidence="2" key="1">
    <citation type="submission" date="2021-01" db="EMBL/GenBank/DDBJ databases">
        <authorList>
            <person name="Li R."/>
            <person name="Bekaert M."/>
        </authorList>
    </citation>
    <scope>NUCLEOTIDE SEQUENCE</scope>
    <source>
        <strain evidence="2">Farmed</strain>
    </source>
</reference>